<evidence type="ECO:0000259" key="5">
    <source>
        <dbReference type="PROSITE" id="PS51747"/>
    </source>
</evidence>
<dbReference type="NCBIfam" id="NF004064">
    <property type="entry name" value="PRK05578.1"/>
    <property type="match status" value="1"/>
</dbReference>
<feature type="domain" description="CMP/dCMP-type deaminase" evidence="5">
    <location>
        <begin position="12"/>
        <end position="140"/>
    </location>
</feature>
<dbReference type="PROSITE" id="PS51747">
    <property type="entry name" value="CYT_DCMP_DEAMINASES_2"/>
    <property type="match status" value="1"/>
</dbReference>
<dbReference type="GO" id="GO:0005829">
    <property type="term" value="C:cytosol"/>
    <property type="evidence" value="ECO:0007669"/>
    <property type="project" value="TreeGrafter"/>
</dbReference>
<dbReference type="PANTHER" id="PTHR11644:SF2">
    <property type="entry name" value="CYTIDINE DEAMINASE"/>
    <property type="match status" value="1"/>
</dbReference>
<reference evidence="6 7" key="1">
    <citation type="submission" date="2020-02" db="EMBL/GenBank/DDBJ databases">
        <title>Draft genome sequence of Limisphaera ngatamarikiensis NGM72.4T, a thermophilic Verrucomicrobia grouped in subdivision 3.</title>
        <authorList>
            <person name="Carere C.R."/>
            <person name="Steen J."/>
            <person name="Hugenholtz P."/>
            <person name="Stott M.B."/>
        </authorList>
    </citation>
    <scope>NUCLEOTIDE SEQUENCE [LARGE SCALE GENOMIC DNA]</scope>
    <source>
        <strain evidence="6 7">NGM72.4</strain>
    </source>
</reference>
<dbReference type="PROSITE" id="PS00903">
    <property type="entry name" value="CYT_DCMP_DEAMINASES_1"/>
    <property type="match status" value="1"/>
</dbReference>
<dbReference type="Gene3D" id="3.40.140.10">
    <property type="entry name" value="Cytidine Deaminase, domain 2"/>
    <property type="match status" value="1"/>
</dbReference>
<accession>A0A6M1RTN0</accession>
<dbReference type="RefSeq" id="WP_165106391.1">
    <property type="nucleotide sequence ID" value="NZ_JAAKYA010000029.1"/>
</dbReference>
<dbReference type="InterPro" id="IPR016193">
    <property type="entry name" value="Cytidine_deaminase-like"/>
</dbReference>
<sequence length="140" mass="15182">MNPTIRAEPDPATIHKLVLAAVRARRLARAPWSGFRVGAAVLTRSGRIFTGANIESASFGLTCCAERVALFKTLTECREPIVAVAVVARIPQGPAPCGACRQLLAEYAPRAHLYVADSRRPGNPRRFSIADLLPEAFLQF</sequence>
<proteinExistence type="inferred from homology"/>
<dbReference type="EC" id="3.5.4.5" evidence="6"/>
<comment type="caution">
    <text evidence="6">The sequence shown here is derived from an EMBL/GenBank/DDBJ whole genome shotgun (WGS) entry which is preliminary data.</text>
</comment>
<dbReference type="SUPFAM" id="SSF53927">
    <property type="entry name" value="Cytidine deaminase-like"/>
    <property type="match status" value="1"/>
</dbReference>
<dbReference type="GO" id="GO:0004126">
    <property type="term" value="F:cytidine deaminase activity"/>
    <property type="evidence" value="ECO:0007669"/>
    <property type="project" value="UniProtKB-EC"/>
</dbReference>
<evidence type="ECO:0000256" key="1">
    <source>
        <dbReference type="ARBA" id="ARBA00006576"/>
    </source>
</evidence>
<dbReference type="EMBL" id="JAAKYA010000029">
    <property type="protein sequence ID" value="NGO38754.1"/>
    <property type="molecule type" value="Genomic_DNA"/>
</dbReference>
<evidence type="ECO:0000256" key="3">
    <source>
        <dbReference type="ARBA" id="ARBA00022801"/>
    </source>
</evidence>
<dbReference type="Pfam" id="PF00383">
    <property type="entry name" value="dCMP_cyt_deam_1"/>
    <property type="match status" value="1"/>
</dbReference>
<keyword evidence="7" id="KW-1185">Reference proteome</keyword>
<dbReference type="InterPro" id="IPR050202">
    <property type="entry name" value="Cyt/Deoxycyt_deaminase"/>
</dbReference>
<keyword evidence="2" id="KW-0479">Metal-binding</keyword>
<dbReference type="GO" id="GO:0008270">
    <property type="term" value="F:zinc ion binding"/>
    <property type="evidence" value="ECO:0007669"/>
    <property type="project" value="InterPro"/>
</dbReference>
<dbReference type="AlphaFoldDB" id="A0A6M1RTN0"/>
<dbReference type="GO" id="GO:0072527">
    <property type="term" value="P:pyrimidine-containing compound metabolic process"/>
    <property type="evidence" value="ECO:0007669"/>
    <property type="project" value="UniProtKB-ARBA"/>
</dbReference>
<dbReference type="PANTHER" id="PTHR11644">
    <property type="entry name" value="CYTIDINE DEAMINASE"/>
    <property type="match status" value="1"/>
</dbReference>
<dbReference type="InterPro" id="IPR002125">
    <property type="entry name" value="CMP_dCMP_dom"/>
</dbReference>
<evidence type="ECO:0000256" key="2">
    <source>
        <dbReference type="ARBA" id="ARBA00022723"/>
    </source>
</evidence>
<organism evidence="6 7">
    <name type="scientific">Limisphaera ngatamarikiensis</name>
    <dbReference type="NCBI Taxonomy" id="1324935"/>
    <lineage>
        <taxon>Bacteria</taxon>
        <taxon>Pseudomonadati</taxon>
        <taxon>Verrucomicrobiota</taxon>
        <taxon>Verrucomicrobiia</taxon>
        <taxon>Limisphaerales</taxon>
        <taxon>Limisphaeraceae</taxon>
        <taxon>Limisphaera</taxon>
    </lineage>
</organism>
<evidence type="ECO:0000313" key="6">
    <source>
        <dbReference type="EMBL" id="NGO38754.1"/>
    </source>
</evidence>
<evidence type="ECO:0000313" key="7">
    <source>
        <dbReference type="Proteomes" id="UP000477311"/>
    </source>
</evidence>
<dbReference type="InterPro" id="IPR016192">
    <property type="entry name" value="APOBEC/CMP_deaminase_Zn-bd"/>
</dbReference>
<gene>
    <name evidence="6" type="ORF">G4L39_05010</name>
</gene>
<evidence type="ECO:0000256" key="4">
    <source>
        <dbReference type="ARBA" id="ARBA00022833"/>
    </source>
</evidence>
<keyword evidence="4" id="KW-0862">Zinc</keyword>
<dbReference type="GO" id="GO:0055086">
    <property type="term" value="P:nucleobase-containing small molecule metabolic process"/>
    <property type="evidence" value="ECO:0007669"/>
    <property type="project" value="UniProtKB-ARBA"/>
</dbReference>
<protein>
    <submittedName>
        <fullName evidence="6">Cytidine deaminase</fullName>
        <ecNumber evidence="6">3.5.4.5</ecNumber>
    </submittedName>
</protein>
<keyword evidence="3 6" id="KW-0378">Hydrolase</keyword>
<dbReference type="GO" id="GO:0042802">
    <property type="term" value="F:identical protein binding"/>
    <property type="evidence" value="ECO:0007669"/>
    <property type="project" value="UniProtKB-ARBA"/>
</dbReference>
<dbReference type="CDD" id="cd01283">
    <property type="entry name" value="cytidine_deaminase"/>
    <property type="match status" value="1"/>
</dbReference>
<dbReference type="Proteomes" id="UP000477311">
    <property type="component" value="Unassembled WGS sequence"/>
</dbReference>
<comment type="similarity">
    <text evidence="1">Belongs to the cytidine and deoxycytidylate deaminase family.</text>
</comment>
<name>A0A6M1RTN0_9BACT</name>